<comment type="pathway">
    <text evidence="3">One-carbon metabolism; formaldehyde degradation; formate from formaldehyde (H(4)MPT route): step 3/5.</text>
</comment>
<evidence type="ECO:0000256" key="7">
    <source>
        <dbReference type="ARBA" id="ARBA00022490"/>
    </source>
</evidence>
<evidence type="ECO:0000256" key="9">
    <source>
        <dbReference type="ARBA" id="ARBA00022801"/>
    </source>
</evidence>
<comment type="function">
    <text evidence="1">Catalyzes the hydrolysis of methenyl-H(4)MPT(+) to 5-formyl-H(4)MPT.</text>
</comment>
<dbReference type="STRING" id="573413.Spirs_2846"/>
<keyword evidence="8" id="KW-0554">One-carbon metabolism</keyword>
<dbReference type="GO" id="GO:0006730">
    <property type="term" value="P:one-carbon metabolic process"/>
    <property type="evidence" value="ECO:0007669"/>
    <property type="project" value="UniProtKB-UniRule"/>
</dbReference>
<comment type="similarity">
    <text evidence="4">Belongs to the MCH family.</text>
</comment>
<protein>
    <recommendedName>
        <fullName evidence="6 11">Methenyltetrahydromethanopterin cyclohydrolase</fullName>
        <ecNumber evidence="5 11">3.5.4.27</ecNumber>
    </recommendedName>
</protein>
<dbReference type="GO" id="GO:0005737">
    <property type="term" value="C:cytoplasm"/>
    <property type="evidence" value="ECO:0007669"/>
    <property type="project" value="UniProtKB-SubCell"/>
</dbReference>
<evidence type="ECO:0000256" key="1">
    <source>
        <dbReference type="ARBA" id="ARBA00004058"/>
    </source>
</evidence>
<dbReference type="KEGG" id="ssm:Spirs_2846"/>
<comment type="subcellular location">
    <subcellularLocation>
        <location evidence="2">Cytoplasm</location>
    </subcellularLocation>
</comment>
<dbReference type="HOGENOM" id="CLU_876031_0_0_12"/>
<dbReference type="Gene3D" id="3.30.1030.10">
    <property type="entry name" value="Methenyltetrahydromethanopterin Cyclohydrolase, Chain A, domain 2"/>
    <property type="match status" value="1"/>
</dbReference>
<dbReference type="NCBIfam" id="TIGR03120">
    <property type="entry name" value="one_C_mch"/>
    <property type="match status" value="1"/>
</dbReference>
<gene>
    <name evidence="12" type="ordered locus">Spirs_2846</name>
</gene>
<evidence type="ECO:0000256" key="5">
    <source>
        <dbReference type="ARBA" id="ARBA00012765"/>
    </source>
</evidence>
<keyword evidence="9 12" id="KW-0378">Hydrolase</keyword>
<dbReference type="EMBL" id="CP002116">
    <property type="protein sequence ID" value="ADK81949.1"/>
    <property type="molecule type" value="Genomic_DNA"/>
</dbReference>
<dbReference type="GO" id="GO:0046294">
    <property type="term" value="P:formaldehyde catabolic process"/>
    <property type="evidence" value="ECO:0007669"/>
    <property type="project" value="UniProtKB-UniPathway"/>
</dbReference>
<evidence type="ECO:0000256" key="8">
    <source>
        <dbReference type="ARBA" id="ARBA00022563"/>
    </source>
</evidence>
<keyword evidence="7" id="KW-0963">Cytoplasm</keyword>
<dbReference type="RefSeq" id="WP_013255408.1">
    <property type="nucleotide sequence ID" value="NC_014364.1"/>
</dbReference>
<evidence type="ECO:0000256" key="3">
    <source>
        <dbReference type="ARBA" id="ARBA00005087"/>
    </source>
</evidence>
<dbReference type="UniPathway" id="UPA00562">
    <property type="reaction ID" value="UER00703"/>
</dbReference>
<keyword evidence="13" id="KW-1185">Reference proteome</keyword>
<evidence type="ECO:0000313" key="13">
    <source>
        <dbReference type="Proteomes" id="UP000002318"/>
    </source>
</evidence>
<evidence type="ECO:0000256" key="6">
    <source>
        <dbReference type="ARBA" id="ARBA00020597"/>
    </source>
</evidence>
<reference evidence="12 13" key="1">
    <citation type="journal article" date="2010" name="Stand. Genomic Sci.">
        <title>Complete genome sequence of Spirochaeta smaragdinae type strain (SEBR 4228).</title>
        <authorList>
            <person name="Mavromatis K."/>
            <person name="Yasawong M."/>
            <person name="Chertkov O."/>
            <person name="Lapidus A."/>
            <person name="Lucas S."/>
            <person name="Nolan M."/>
            <person name="Del Rio T.G."/>
            <person name="Tice H."/>
            <person name="Cheng J.F."/>
            <person name="Pitluck S."/>
            <person name="Liolios K."/>
            <person name="Ivanova N."/>
            <person name="Tapia R."/>
            <person name="Han C."/>
            <person name="Bruce D."/>
            <person name="Goodwin L."/>
            <person name="Pati A."/>
            <person name="Chen A."/>
            <person name="Palaniappan K."/>
            <person name="Land M."/>
            <person name="Hauser L."/>
            <person name="Chang Y.J."/>
            <person name="Jeffries C.D."/>
            <person name="Detter J.C."/>
            <person name="Rohde M."/>
            <person name="Brambilla E."/>
            <person name="Spring S."/>
            <person name="Goker M."/>
            <person name="Sikorski J."/>
            <person name="Woyke T."/>
            <person name="Bristow J."/>
            <person name="Eisen J.A."/>
            <person name="Markowitz V."/>
            <person name="Hugenholtz P."/>
            <person name="Klenk H.P."/>
            <person name="Kyrpides N.C."/>
        </authorList>
    </citation>
    <scope>NUCLEOTIDE SEQUENCE [LARGE SCALE GENOMIC DNA]</scope>
    <source>
        <strain evidence="13">DSM 11293 / JCM 15392 / SEBR 4228</strain>
    </source>
</reference>
<dbReference type="InterPro" id="IPR003209">
    <property type="entry name" value="METHMP_CycHdrlase"/>
</dbReference>
<evidence type="ECO:0000256" key="10">
    <source>
        <dbReference type="ARBA" id="ARBA00048684"/>
    </source>
</evidence>
<dbReference type="EC" id="3.5.4.27" evidence="5 11"/>
<evidence type="ECO:0000256" key="2">
    <source>
        <dbReference type="ARBA" id="ARBA00004496"/>
    </source>
</evidence>
<evidence type="ECO:0000256" key="11">
    <source>
        <dbReference type="NCBIfam" id="TIGR03120"/>
    </source>
</evidence>
<dbReference type="AlphaFoldDB" id="E1R264"/>
<evidence type="ECO:0000313" key="12">
    <source>
        <dbReference type="EMBL" id="ADK81949.1"/>
    </source>
</evidence>
<sequence>MFSINQRAVRVVKEEILPQAEELNCRCHILSNGATVVDMGVDAPGGYSAALLFIKATIGAMGHAVYGRFREDGLDLPSIDVYIDHPQEACLSSQFSGWKLPANDAPSGINPIGSGPARAIARNDIFSQAWSYKDNHHETVFAAQTQRLPDEAVAEDVAAACGVSLENVYILAARTGSLAGCIQVCSRTVEASIWRLERKGFDISKIISGMGTCPIAPPIADECIAMDRVNTALLYGVTVRYVVNCKDEEIEAVIDKVPFNASRRYGERFADIFEEGHRDFYLVDKDIHTVARYEIVNYASGNQFSAGEIRVDMLRESFGLRG</sequence>
<dbReference type="Pfam" id="PF02289">
    <property type="entry name" value="MCH"/>
    <property type="match status" value="1"/>
</dbReference>
<dbReference type="Proteomes" id="UP000002318">
    <property type="component" value="Chromosome"/>
</dbReference>
<organism evidence="12 13">
    <name type="scientific">Sediminispirochaeta smaragdinae (strain DSM 11293 / JCM 15392 / SEBR 4228)</name>
    <name type="common">Spirochaeta smaragdinae</name>
    <dbReference type="NCBI Taxonomy" id="573413"/>
    <lineage>
        <taxon>Bacteria</taxon>
        <taxon>Pseudomonadati</taxon>
        <taxon>Spirochaetota</taxon>
        <taxon>Spirochaetia</taxon>
        <taxon>Spirochaetales</taxon>
        <taxon>Spirochaetaceae</taxon>
        <taxon>Sediminispirochaeta</taxon>
    </lineage>
</organism>
<proteinExistence type="inferred from homology"/>
<dbReference type="eggNOG" id="COG3252">
    <property type="taxonomic scope" value="Bacteria"/>
</dbReference>
<dbReference type="OrthoDB" id="241529at2"/>
<dbReference type="Gene3D" id="3.10.340.11">
    <property type="entry name" value="Methenyltetrahydromethanopterin Cyclohydrolase, Chain A, domain 1"/>
    <property type="match status" value="1"/>
</dbReference>
<dbReference type="GO" id="GO:0018759">
    <property type="term" value="F:methenyltetrahydromethanopterin cyclohydrolase activity"/>
    <property type="evidence" value="ECO:0007669"/>
    <property type="project" value="UniProtKB-UniRule"/>
</dbReference>
<evidence type="ECO:0000256" key="4">
    <source>
        <dbReference type="ARBA" id="ARBA00006902"/>
    </source>
</evidence>
<dbReference type="SUPFAM" id="SSF56199">
    <property type="entry name" value="Methenyltetrahydromethanopterin cyclohydrolase"/>
    <property type="match status" value="1"/>
</dbReference>
<accession>E1R264</accession>
<comment type="catalytic activity">
    <reaction evidence="10">
        <text>5,10-methenyl-5,6,7,8-tetrahydromethanopterin + H2O = N(5)-formyl-5,6,7,8-tetrahydromethanopterin + H(+)</text>
        <dbReference type="Rhea" id="RHEA:19053"/>
        <dbReference type="ChEBI" id="CHEBI:15377"/>
        <dbReference type="ChEBI" id="CHEBI:15378"/>
        <dbReference type="ChEBI" id="CHEBI:58018"/>
        <dbReference type="ChEBI" id="CHEBI:58337"/>
        <dbReference type="EC" id="3.5.4.27"/>
    </reaction>
</comment>
<name>E1R264_SEDSS</name>